<dbReference type="Proteomes" id="UP001428341">
    <property type="component" value="Unassembled WGS sequence"/>
</dbReference>
<dbReference type="SUPFAM" id="SSF56219">
    <property type="entry name" value="DNase I-like"/>
    <property type="match status" value="1"/>
</dbReference>
<dbReference type="PANTHER" id="PTHR33710">
    <property type="entry name" value="BNAC02G09200D PROTEIN"/>
    <property type="match status" value="1"/>
</dbReference>
<gene>
    <name evidence="2" type="ORF">WN944_025184</name>
</gene>
<dbReference type="Gene3D" id="3.60.10.10">
    <property type="entry name" value="Endonuclease/exonuclease/phosphatase"/>
    <property type="match status" value="1"/>
</dbReference>
<proteinExistence type="predicted"/>
<dbReference type="InterPro" id="IPR036691">
    <property type="entry name" value="Endo/exonu/phosph_ase_sf"/>
</dbReference>
<name>A0AAP0QB95_9ROSI</name>
<dbReference type="AlphaFoldDB" id="A0AAP0QB95"/>
<evidence type="ECO:0000256" key="1">
    <source>
        <dbReference type="SAM" id="MobiDB-lite"/>
    </source>
</evidence>
<evidence type="ECO:0000313" key="3">
    <source>
        <dbReference type="Proteomes" id="UP001428341"/>
    </source>
</evidence>
<dbReference type="EMBL" id="JBCGBO010000024">
    <property type="protein sequence ID" value="KAK9182043.1"/>
    <property type="molecule type" value="Genomic_DNA"/>
</dbReference>
<keyword evidence="3" id="KW-1185">Reference proteome</keyword>
<accession>A0AAP0QB95</accession>
<comment type="caution">
    <text evidence="2">The sequence shown here is derived from an EMBL/GenBank/DDBJ whole genome shotgun (WGS) entry which is preliminary data.</text>
</comment>
<evidence type="ECO:0000313" key="2">
    <source>
        <dbReference type="EMBL" id="KAK9182043.1"/>
    </source>
</evidence>
<sequence>MSELDSDPSNSKVLDANMDMEDDANDSNYMATSEDGVDSLEGDVSLVEETTMDLVEEAYQPMQQLWDHLDFLARSIHGPWLVGGDFNSILCSAKKKCGSTNTSGRLDKVVSNMEWLNKYPYNVVLHPPKIASDYRPILVRFTNDVSSSRGQKPFRFLAAWLTDNSFSEFVFIAWLNNLLYLHVADTFVKKKVLETNSRQSLAKLELKLKKDLKEVLTQEETLWLKKSRKDWLIQGDRNTAYFYQKTLARRRRNRITTIQDDNGEWLLDNESLSNMP</sequence>
<organism evidence="2 3">
    <name type="scientific">Citrus x changshan-huyou</name>
    <dbReference type="NCBI Taxonomy" id="2935761"/>
    <lineage>
        <taxon>Eukaryota</taxon>
        <taxon>Viridiplantae</taxon>
        <taxon>Streptophyta</taxon>
        <taxon>Embryophyta</taxon>
        <taxon>Tracheophyta</taxon>
        <taxon>Spermatophyta</taxon>
        <taxon>Magnoliopsida</taxon>
        <taxon>eudicotyledons</taxon>
        <taxon>Gunneridae</taxon>
        <taxon>Pentapetalae</taxon>
        <taxon>rosids</taxon>
        <taxon>malvids</taxon>
        <taxon>Sapindales</taxon>
        <taxon>Rutaceae</taxon>
        <taxon>Aurantioideae</taxon>
        <taxon>Citrus</taxon>
    </lineage>
</organism>
<reference evidence="2 3" key="1">
    <citation type="submission" date="2024-05" db="EMBL/GenBank/DDBJ databases">
        <title>Haplotype-resolved chromosome-level genome assembly of Huyou (Citrus changshanensis).</title>
        <authorList>
            <person name="Miao C."/>
            <person name="Chen W."/>
            <person name="Wu Y."/>
            <person name="Wang L."/>
            <person name="Zhao S."/>
            <person name="Grierson D."/>
            <person name="Xu C."/>
            <person name="Chen K."/>
        </authorList>
    </citation>
    <scope>NUCLEOTIDE SEQUENCE [LARGE SCALE GENOMIC DNA]</scope>
    <source>
        <strain evidence="2">01-14</strain>
        <tissue evidence="2">Leaf</tissue>
    </source>
</reference>
<protein>
    <submittedName>
        <fullName evidence="2">Uncharacterized protein</fullName>
    </submittedName>
</protein>
<feature type="region of interest" description="Disordered" evidence="1">
    <location>
        <begin position="1"/>
        <end position="36"/>
    </location>
</feature>
<dbReference type="PANTHER" id="PTHR33710:SF71">
    <property type="entry name" value="ENDONUCLEASE_EXONUCLEASE_PHOSPHATASE DOMAIN-CONTAINING PROTEIN"/>
    <property type="match status" value="1"/>
</dbReference>